<organism evidence="3 4">
    <name type="scientific">Demequina lignilytica</name>
    <dbReference type="NCBI Taxonomy" id="3051663"/>
    <lineage>
        <taxon>Bacteria</taxon>
        <taxon>Bacillati</taxon>
        <taxon>Actinomycetota</taxon>
        <taxon>Actinomycetes</taxon>
        <taxon>Micrococcales</taxon>
        <taxon>Demequinaceae</taxon>
        <taxon>Demequina</taxon>
    </lineage>
</organism>
<feature type="compositionally biased region" description="Low complexity" evidence="1">
    <location>
        <begin position="182"/>
        <end position="194"/>
    </location>
</feature>
<accession>A0AAW7M8I8</accession>
<evidence type="ECO:0000313" key="4">
    <source>
        <dbReference type="Proteomes" id="UP001172737"/>
    </source>
</evidence>
<evidence type="ECO:0000256" key="1">
    <source>
        <dbReference type="SAM" id="MobiDB-lite"/>
    </source>
</evidence>
<keyword evidence="2" id="KW-0732">Signal</keyword>
<dbReference type="RefSeq" id="WP_301119573.1">
    <property type="nucleotide sequence ID" value="NZ_JAUHPX010000005.1"/>
</dbReference>
<reference evidence="3" key="1">
    <citation type="submission" date="2023-06" db="EMBL/GenBank/DDBJ databases">
        <title>Sysu t00039.</title>
        <authorList>
            <person name="Gao L."/>
            <person name="Fang B.-Z."/>
            <person name="Li W.-J."/>
        </authorList>
    </citation>
    <scope>NUCLEOTIDE SEQUENCE</scope>
    <source>
        <strain evidence="3">SYSU T00039</strain>
    </source>
</reference>
<keyword evidence="4" id="KW-1185">Reference proteome</keyword>
<dbReference type="PANTHER" id="PTHR37489">
    <property type="entry name" value="DUF3500 DOMAIN-CONTAINING PROTEIN"/>
    <property type="match status" value="1"/>
</dbReference>
<name>A0AAW7M8I8_9MICO</name>
<dbReference type="InterPro" id="IPR021889">
    <property type="entry name" value="DUF3500"/>
</dbReference>
<evidence type="ECO:0000256" key="2">
    <source>
        <dbReference type="SAM" id="SignalP"/>
    </source>
</evidence>
<dbReference type="Proteomes" id="UP001172737">
    <property type="component" value="Unassembled WGS sequence"/>
</dbReference>
<gene>
    <name evidence="3" type="ORF">QQX10_09725</name>
</gene>
<evidence type="ECO:0000313" key="3">
    <source>
        <dbReference type="EMBL" id="MDN4488448.1"/>
    </source>
</evidence>
<dbReference type="EMBL" id="JAUHPX010000005">
    <property type="protein sequence ID" value="MDN4488448.1"/>
    <property type="molecule type" value="Genomic_DNA"/>
</dbReference>
<feature type="region of interest" description="Disordered" evidence="1">
    <location>
        <begin position="29"/>
        <end position="57"/>
    </location>
</feature>
<feature type="chain" id="PRO_5043599946" evidence="2">
    <location>
        <begin position="29"/>
        <end position="434"/>
    </location>
</feature>
<proteinExistence type="predicted"/>
<sequence>MITIRPAVRRALALGVAVGLATTLAACSATDDSSTTESTTSTASTSSTAVTAASEDSNTAEVVAAAEAFLATLDEDQLALVQLSYDDLEDKANWSNLPNGQVDRPGLARGDMTDEQLAALDVLLQAMLSDEGYEEVQEVMTADDVLAGNVETSYRYGEDSDDALNSSSSGAAAAGGPGDGGTPPDMGDGTAPTDVPTDGAMPTGDVATAPGDMGGGLEYGSDLYFIAFYGDVSADSTFEIQFGGHHLALMAAYSGDTVTIAPYFAGIEPQSWTTTDGESSEPLGEKKAAAQALMASLTDDQAAAAELSMVYNAVVMGPGEDSGDYPDDEGILVSDLTEEQQELVTALITEYVGVLDEDEAQEIIDTYVSQYGETYLSWSGALDTDDGSTYLRLSGPQVWIEFDMENGIVYDALHIHSVYRDKLYDYGDASQYAS</sequence>
<comment type="caution">
    <text evidence="3">The sequence shown here is derived from an EMBL/GenBank/DDBJ whole genome shotgun (WGS) entry which is preliminary data.</text>
</comment>
<dbReference type="Pfam" id="PF12006">
    <property type="entry name" value="DUF3500"/>
    <property type="match status" value="1"/>
</dbReference>
<dbReference type="AlphaFoldDB" id="A0AAW7M8I8"/>
<dbReference type="PROSITE" id="PS51257">
    <property type="entry name" value="PROKAR_LIPOPROTEIN"/>
    <property type="match status" value="1"/>
</dbReference>
<protein>
    <submittedName>
        <fullName evidence="3">DUF3500 domain-containing protein</fullName>
    </submittedName>
</protein>
<feature type="compositionally biased region" description="Low complexity" evidence="1">
    <location>
        <begin position="163"/>
        <end position="172"/>
    </location>
</feature>
<feature type="signal peptide" evidence="2">
    <location>
        <begin position="1"/>
        <end position="28"/>
    </location>
</feature>
<dbReference type="PANTHER" id="PTHR37489:SF1">
    <property type="entry name" value="DUF3500 DOMAIN-CONTAINING PROTEIN"/>
    <property type="match status" value="1"/>
</dbReference>
<feature type="region of interest" description="Disordered" evidence="1">
    <location>
        <begin position="157"/>
        <end position="209"/>
    </location>
</feature>